<evidence type="ECO:0000313" key="1">
    <source>
        <dbReference type="EMBL" id="PJM78563.1"/>
    </source>
</evidence>
<sequence>MSASFTYGDVIFDFCDVLLDWRPRLAIEGVVSADVADRLFDRSDPYGFWHYDELSDLGWSEERILADYAAHHGIGNVPVPQSPELQAFRTYFIRQRLALAGMLPGMATLLRDLDAAGVRCWGLTNFTTKFVDAARELFPELSLLRDIVVSSAERIHKPDPEIYRRAVARFGVDPAHAAFVDDKQRNADAASAAVPGLTGIRFTDAASLRPLLLA</sequence>
<dbReference type="PANTHER" id="PTHR43611">
    <property type="entry name" value="ALPHA-D-GLUCOSE 1-PHOSPHATE PHOSPHATASE"/>
    <property type="match status" value="1"/>
</dbReference>
<comment type="caution">
    <text evidence="1">The sequence shown here is derived from an EMBL/GenBank/DDBJ whole genome shotgun (WGS) entry which is preliminary data.</text>
</comment>
<dbReference type="Gene3D" id="3.40.50.1000">
    <property type="entry name" value="HAD superfamily/HAD-like"/>
    <property type="match status" value="1"/>
</dbReference>
<reference evidence="1 2" key="1">
    <citation type="submission" date="2017-11" db="EMBL/GenBank/DDBJ databases">
        <title>Draft genome sequences of strains TRE 1, TRE D, TRE H and TRI 7, isolated from tamarins, belonging to four potential novel Bifidobacterium species.</title>
        <authorList>
            <person name="Mattarelli P."/>
            <person name="Modesto M."/>
            <person name="Bonetti A."/>
            <person name="Puglisi E."/>
            <person name="Morelli L."/>
        </authorList>
    </citation>
    <scope>NUCLEOTIDE SEQUENCE [LARGE SCALE GENOMIC DNA]</scope>
    <source>
        <strain evidence="2">TRED</strain>
    </source>
</reference>
<protein>
    <submittedName>
        <fullName evidence="1">HAD family phosphatase</fullName>
    </submittedName>
</protein>
<dbReference type="EMBL" id="PGLQ01000007">
    <property type="protein sequence ID" value="PJM78563.1"/>
    <property type="molecule type" value="Genomic_DNA"/>
</dbReference>
<dbReference type="InterPro" id="IPR036412">
    <property type="entry name" value="HAD-like_sf"/>
</dbReference>
<proteinExistence type="predicted"/>
<dbReference type="Proteomes" id="UP000228755">
    <property type="component" value="Unassembled WGS sequence"/>
</dbReference>
<evidence type="ECO:0000313" key="2">
    <source>
        <dbReference type="Proteomes" id="UP000228755"/>
    </source>
</evidence>
<gene>
    <name evidence="1" type="ORF">CUU80_08970</name>
</gene>
<dbReference type="Pfam" id="PF00702">
    <property type="entry name" value="Hydrolase"/>
    <property type="match status" value="1"/>
</dbReference>
<accession>A0A2M9HP03</accession>
<name>A0A2M9HP03_9BIFI</name>
<dbReference type="InterPro" id="IPR006439">
    <property type="entry name" value="HAD-SF_hydro_IA"/>
</dbReference>
<dbReference type="NCBIfam" id="TIGR01509">
    <property type="entry name" value="HAD-SF-IA-v3"/>
    <property type="match status" value="1"/>
</dbReference>
<dbReference type="SUPFAM" id="SSF56784">
    <property type="entry name" value="HAD-like"/>
    <property type="match status" value="1"/>
</dbReference>
<organism evidence="1 2">
    <name type="scientific">Bifidobacterium scaligerum</name>
    <dbReference type="NCBI Taxonomy" id="2052656"/>
    <lineage>
        <taxon>Bacteria</taxon>
        <taxon>Bacillati</taxon>
        <taxon>Actinomycetota</taxon>
        <taxon>Actinomycetes</taxon>
        <taxon>Bifidobacteriales</taxon>
        <taxon>Bifidobacteriaceae</taxon>
        <taxon>Bifidobacterium</taxon>
    </lineage>
</organism>
<dbReference type="AlphaFoldDB" id="A0A2M9HP03"/>
<dbReference type="RefSeq" id="WP_100496971.1">
    <property type="nucleotide sequence ID" value="NZ_PGLQ01000007.1"/>
</dbReference>
<dbReference type="OrthoDB" id="9797415at2"/>
<dbReference type="PANTHER" id="PTHR43611:SF3">
    <property type="entry name" value="FLAVIN MONONUCLEOTIDE HYDROLASE 1, CHLOROPLATIC"/>
    <property type="match status" value="1"/>
</dbReference>
<dbReference type="InterPro" id="IPR023214">
    <property type="entry name" value="HAD_sf"/>
</dbReference>
<keyword evidence="2" id="KW-1185">Reference proteome</keyword>